<dbReference type="AlphaFoldDB" id="A0A268F8G3"/>
<dbReference type="Proteomes" id="UP000216961">
    <property type="component" value="Unassembled WGS sequence"/>
</dbReference>
<dbReference type="KEGG" id="bcir:C2I06_16120"/>
<proteinExistence type="predicted"/>
<dbReference type="SUPFAM" id="SSF53756">
    <property type="entry name" value="UDP-Glycosyltransferase/glycogen phosphorylase"/>
    <property type="match status" value="1"/>
</dbReference>
<evidence type="ECO:0000313" key="3">
    <source>
        <dbReference type="Proteomes" id="UP000216961"/>
    </source>
</evidence>
<organism evidence="2 3">
    <name type="scientific">Niallia circulans</name>
    <name type="common">Bacillus circulans</name>
    <dbReference type="NCBI Taxonomy" id="1397"/>
    <lineage>
        <taxon>Bacteria</taxon>
        <taxon>Bacillati</taxon>
        <taxon>Bacillota</taxon>
        <taxon>Bacilli</taxon>
        <taxon>Bacillales</taxon>
        <taxon>Bacillaceae</taxon>
        <taxon>Niallia</taxon>
    </lineage>
</organism>
<dbReference type="RefSeq" id="WP_095332634.1">
    <property type="nucleotide sequence ID" value="NZ_CP026031.1"/>
</dbReference>
<dbReference type="Pfam" id="PF13439">
    <property type="entry name" value="Glyco_transf_4"/>
    <property type="match status" value="1"/>
</dbReference>
<feature type="domain" description="Glycosyltransferase subfamily 4-like N-terminal" evidence="1">
    <location>
        <begin position="18"/>
        <end position="181"/>
    </location>
</feature>
<dbReference type="EMBL" id="NPBQ01000114">
    <property type="protein sequence ID" value="PAD81670.1"/>
    <property type="molecule type" value="Genomic_DNA"/>
</dbReference>
<gene>
    <name evidence="2" type="ORF">CHH57_18665</name>
</gene>
<accession>A0A268F8G3</accession>
<evidence type="ECO:0000313" key="2">
    <source>
        <dbReference type="EMBL" id="PAD81670.1"/>
    </source>
</evidence>
<reference evidence="2 3" key="1">
    <citation type="submission" date="2017-07" db="EMBL/GenBank/DDBJ databases">
        <title>Isolation and whole genome analysis of endospore-forming bacteria from heroin.</title>
        <authorList>
            <person name="Kalinowski J."/>
            <person name="Ahrens B."/>
            <person name="Al-Dilaimi A."/>
            <person name="Winkler A."/>
            <person name="Wibberg D."/>
            <person name="Schleenbecker U."/>
            <person name="Ruckert C."/>
            <person name="Wolfel R."/>
            <person name="Grass G."/>
        </authorList>
    </citation>
    <scope>NUCLEOTIDE SEQUENCE [LARGE SCALE GENOMIC DNA]</scope>
    <source>
        <strain evidence="2 3">7521-2</strain>
    </source>
</reference>
<dbReference type="Gene3D" id="3.40.50.2000">
    <property type="entry name" value="Glycogen Phosphorylase B"/>
    <property type="match status" value="1"/>
</dbReference>
<dbReference type="InterPro" id="IPR028098">
    <property type="entry name" value="Glyco_trans_4-like_N"/>
</dbReference>
<sequence>MKQVGKIKVLFLVHTAIIGGGERSLIDILTYINKERFQPTLVCFEDGPLVERVSEISGVEVAVIPFSEKVLKYNRDEKSTLRFLSIFSLFVPMVRLFSFMYKNEAKIVYSNSMKAHFIGLVVGKLAFKKVIWHVRDIIDGGINKKLFVLLSKFADEIICISKSVSSQFGKTEKTKIVYNGILPLEEVRSREGI</sequence>
<evidence type="ECO:0000259" key="1">
    <source>
        <dbReference type="Pfam" id="PF13439"/>
    </source>
</evidence>
<name>A0A268F8G3_NIACI</name>
<protein>
    <recommendedName>
        <fullName evidence="1">Glycosyltransferase subfamily 4-like N-terminal domain-containing protein</fullName>
    </recommendedName>
</protein>
<comment type="caution">
    <text evidence="2">The sequence shown here is derived from an EMBL/GenBank/DDBJ whole genome shotgun (WGS) entry which is preliminary data.</text>
</comment>